<evidence type="ECO:0000256" key="3">
    <source>
        <dbReference type="ARBA" id="ARBA00023015"/>
    </source>
</evidence>
<keyword evidence="6" id="KW-0539">Nucleus</keyword>
<dbReference type="AlphaFoldDB" id="A0A381KZS5"/>
<name>A0A381KZS5_BLUGR</name>
<dbReference type="EMBL" id="UIGY01000001">
    <property type="protein sequence ID" value="SUZ07159.1"/>
    <property type="molecule type" value="Genomic_DNA"/>
</dbReference>
<accession>A0A381KZS5</accession>
<sequence length="532" mass="60751">CLKYGIGYCDGYEAVTKSEASQNNRVFRLQPNIVPKPALRGDPVIEVFGSQDEFTCFRTYCEEVAPRLSLSNQSMWQQLLLQAGQNYPFIRHAIIAMGALNRALQDVGMGIIQLRQRNYMEANVPKKDLSLRLSTFALEHYGKFLRGAKGQLSMSTKKDEARKALITCILVVCIETMQYHHGNAIIHAQYGLRLMMEFTNRIVGARQIDGLSSPEPTVIEDELVQQFQRLELQVMATYDARTPEDHFRLKKEGSLTLQNMPAAFLTIEQARLYLDLIMRRAHHLMGTSAAYRPSYDSHAGNTKRNPETNFTVPEMTYTTWADGVPDEYHIEQELYEAENRRWSKAFEPMFRMALANINHSKSIPILLMRIHSLNCTIRLGTQMASSELVFDKYYNQFEEVLKYSEILLNHPDGLHYFGAGNLNMDIGLIFPLMTAGLSCRDRYLRRKSIRLLTSRSWREGQWGSTGSAIIAIWLMEVEENGVEGDFIPEWARAKLTAMVADFCNRTLHLCCIRGTGENATYIQTNRSCDGTM</sequence>
<feature type="non-terminal residue" evidence="7">
    <location>
        <position position="1"/>
    </location>
</feature>
<organism evidence="7">
    <name type="scientific">Blumeria graminis f. sp. tritici 96224</name>
    <dbReference type="NCBI Taxonomy" id="1268274"/>
    <lineage>
        <taxon>Eukaryota</taxon>
        <taxon>Fungi</taxon>
        <taxon>Dikarya</taxon>
        <taxon>Ascomycota</taxon>
        <taxon>Pezizomycotina</taxon>
        <taxon>Leotiomycetes</taxon>
        <taxon>Erysiphales</taxon>
        <taxon>Erysiphaceae</taxon>
        <taxon>Blumeria</taxon>
    </lineage>
</organism>
<dbReference type="InterPro" id="IPR021858">
    <property type="entry name" value="Fun_TF"/>
</dbReference>
<dbReference type="PANTHER" id="PTHR36206">
    <property type="entry name" value="ASPERCRYPTIN BIOSYNTHESIS CLUSTER-SPECIFIC TRANSCRIPTION REGULATOR ATNN-RELATED"/>
    <property type="match status" value="1"/>
</dbReference>
<evidence type="ECO:0000256" key="4">
    <source>
        <dbReference type="ARBA" id="ARBA00023125"/>
    </source>
</evidence>
<dbReference type="Pfam" id="PF11951">
    <property type="entry name" value="Fungal_trans_2"/>
    <property type="match status" value="1"/>
</dbReference>
<evidence type="ECO:0000313" key="7">
    <source>
        <dbReference type="EMBL" id="SUZ07159.1"/>
    </source>
</evidence>
<dbReference type="GO" id="GO:0046872">
    <property type="term" value="F:metal ion binding"/>
    <property type="evidence" value="ECO:0007669"/>
    <property type="project" value="UniProtKB-KW"/>
</dbReference>
<dbReference type="GO" id="GO:0003677">
    <property type="term" value="F:DNA binding"/>
    <property type="evidence" value="ECO:0007669"/>
    <property type="project" value="UniProtKB-KW"/>
</dbReference>
<evidence type="ECO:0000256" key="5">
    <source>
        <dbReference type="ARBA" id="ARBA00023163"/>
    </source>
</evidence>
<proteinExistence type="predicted"/>
<keyword evidence="4" id="KW-0238">DNA-binding</keyword>
<evidence type="ECO:0000256" key="1">
    <source>
        <dbReference type="ARBA" id="ARBA00022723"/>
    </source>
</evidence>
<dbReference type="PANTHER" id="PTHR36206:SF4">
    <property type="entry name" value="HYPOTHETICAL CONSERVED PROTEIN (EUROFUNG)-RELATED"/>
    <property type="match status" value="1"/>
</dbReference>
<keyword evidence="1" id="KW-0479">Metal-binding</keyword>
<keyword evidence="2" id="KW-0862">Zinc</keyword>
<protein>
    <submittedName>
        <fullName evidence="7">Bgt-2457</fullName>
    </submittedName>
</protein>
<evidence type="ECO:0000256" key="2">
    <source>
        <dbReference type="ARBA" id="ARBA00022833"/>
    </source>
</evidence>
<keyword evidence="3" id="KW-0805">Transcription regulation</keyword>
<dbReference type="InterPro" id="IPR052360">
    <property type="entry name" value="Transcr_Regulatory_Proteins"/>
</dbReference>
<gene>
    <name evidence="7" type="ORF">BGT96224V2_LOCUS357</name>
</gene>
<evidence type="ECO:0000256" key="6">
    <source>
        <dbReference type="ARBA" id="ARBA00023242"/>
    </source>
</evidence>
<keyword evidence="5" id="KW-0804">Transcription</keyword>
<reference evidence="7" key="1">
    <citation type="submission" date="2018-07" db="EMBL/GenBank/DDBJ databases">
        <authorList>
            <person name="Quirk P.G."/>
            <person name="Krulwich T.A."/>
        </authorList>
    </citation>
    <scope>NUCLEOTIDE SEQUENCE</scope>
    <source>
        <strain evidence="7">96224</strain>
    </source>
</reference>